<protein>
    <submittedName>
        <fullName evidence="1">Uncharacterized protein</fullName>
    </submittedName>
</protein>
<dbReference type="AlphaFoldDB" id="A0A314L0K0"/>
<feature type="non-terminal residue" evidence="1">
    <location>
        <position position="124"/>
    </location>
</feature>
<evidence type="ECO:0000313" key="1">
    <source>
        <dbReference type="EMBL" id="OIT34767.1"/>
    </source>
</evidence>
<gene>
    <name evidence="1" type="ORF">A4A49_59485</name>
</gene>
<sequence>MGRGRPKRVIQITNSSKEPANLIKVDGEKQSRRIKDMPNLQSSMEQLQSSNAIWSPLHGAISARSPLIDKGEHSQTVKAPAKSPNTEKIEVEKEIQRKEIQQMEITKLITEQEVQIHKKLDEEQ</sequence>
<dbReference type="SMR" id="A0A314L0K0"/>
<dbReference type="EMBL" id="MJEQ01000658">
    <property type="protein sequence ID" value="OIT34767.1"/>
    <property type="molecule type" value="Genomic_DNA"/>
</dbReference>
<accession>A0A314L0K0</accession>
<reference evidence="1" key="1">
    <citation type="submission" date="2016-11" db="EMBL/GenBank/DDBJ databases">
        <title>The genome of Nicotiana attenuata.</title>
        <authorList>
            <person name="Xu S."/>
            <person name="Brockmoeller T."/>
            <person name="Gaquerel E."/>
            <person name="Navarro A."/>
            <person name="Kuhl H."/>
            <person name="Gase K."/>
            <person name="Ling Z."/>
            <person name="Zhou W."/>
            <person name="Kreitzer C."/>
            <person name="Stanke M."/>
            <person name="Tang H."/>
            <person name="Lyons E."/>
            <person name="Pandey P."/>
            <person name="Pandey S.P."/>
            <person name="Timmermann B."/>
            <person name="Baldwin I.T."/>
        </authorList>
    </citation>
    <scope>NUCLEOTIDE SEQUENCE [LARGE SCALE GENOMIC DNA]</scope>
    <source>
        <strain evidence="1">UT</strain>
    </source>
</reference>
<evidence type="ECO:0000313" key="2">
    <source>
        <dbReference type="Proteomes" id="UP000187609"/>
    </source>
</evidence>
<name>A0A314L0K0_NICAT</name>
<organism evidence="1 2">
    <name type="scientific">Nicotiana attenuata</name>
    <name type="common">Coyote tobacco</name>
    <dbReference type="NCBI Taxonomy" id="49451"/>
    <lineage>
        <taxon>Eukaryota</taxon>
        <taxon>Viridiplantae</taxon>
        <taxon>Streptophyta</taxon>
        <taxon>Embryophyta</taxon>
        <taxon>Tracheophyta</taxon>
        <taxon>Spermatophyta</taxon>
        <taxon>Magnoliopsida</taxon>
        <taxon>eudicotyledons</taxon>
        <taxon>Gunneridae</taxon>
        <taxon>Pentapetalae</taxon>
        <taxon>asterids</taxon>
        <taxon>lamiids</taxon>
        <taxon>Solanales</taxon>
        <taxon>Solanaceae</taxon>
        <taxon>Nicotianoideae</taxon>
        <taxon>Nicotianeae</taxon>
        <taxon>Nicotiana</taxon>
    </lineage>
</organism>
<keyword evidence="2" id="KW-1185">Reference proteome</keyword>
<dbReference type="Proteomes" id="UP000187609">
    <property type="component" value="Unassembled WGS sequence"/>
</dbReference>
<proteinExistence type="predicted"/>
<comment type="caution">
    <text evidence="1">The sequence shown here is derived from an EMBL/GenBank/DDBJ whole genome shotgun (WGS) entry which is preliminary data.</text>
</comment>
<dbReference type="Gramene" id="OIT34767">
    <property type="protein sequence ID" value="OIT34767"/>
    <property type="gene ID" value="A4A49_59485"/>
</dbReference>